<dbReference type="PANTHER" id="PTHR42076:SF1">
    <property type="entry name" value="CYANOVIRIN-N DOMAIN-CONTAINING PROTEIN"/>
    <property type="match status" value="1"/>
</dbReference>
<dbReference type="InterPro" id="IPR011058">
    <property type="entry name" value="Cyanovirin-N"/>
</dbReference>
<dbReference type="EMBL" id="KZ826376">
    <property type="protein sequence ID" value="PYI03801.1"/>
    <property type="molecule type" value="Genomic_DNA"/>
</dbReference>
<dbReference type="InterPro" id="IPR036673">
    <property type="entry name" value="Cyanovirin-N_sf"/>
</dbReference>
<dbReference type="STRING" id="1448318.A0A319E170"/>
<dbReference type="Pfam" id="PF08881">
    <property type="entry name" value="CVNH"/>
    <property type="match status" value="1"/>
</dbReference>
<keyword evidence="3" id="KW-1185">Reference proteome</keyword>
<evidence type="ECO:0000259" key="1">
    <source>
        <dbReference type="SMART" id="SM01111"/>
    </source>
</evidence>
<dbReference type="SMART" id="SM01111">
    <property type="entry name" value="CVNH"/>
    <property type="match status" value="1"/>
</dbReference>
<organism evidence="2 3">
    <name type="scientific">Aspergillus sclerotiicarbonarius (strain CBS 121057 / IBT 28362)</name>
    <dbReference type="NCBI Taxonomy" id="1448318"/>
    <lineage>
        <taxon>Eukaryota</taxon>
        <taxon>Fungi</taxon>
        <taxon>Dikarya</taxon>
        <taxon>Ascomycota</taxon>
        <taxon>Pezizomycotina</taxon>
        <taxon>Eurotiomycetes</taxon>
        <taxon>Eurotiomycetidae</taxon>
        <taxon>Eurotiales</taxon>
        <taxon>Aspergillaceae</taxon>
        <taxon>Aspergillus</taxon>
        <taxon>Aspergillus subgen. Circumdati</taxon>
    </lineage>
</organism>
<dbReference type="VEuPathDB" id="FungiDB:BO78DRAFT_399498"/>
<sequence length="111" mass="12433">MSFYRTAQEIRVVDGHILVAVVEQEGGNWDESSFDLNNCIGNDEGRFQWGGRDFAGSAQDIRFDIEGVDNVPVLRARLANSEGELFDADVNLAEHITNRNGVLEYQEESLL</sequence>
<proteinExistence type="predicted"/>
<feature type="domain" description="Cyanovirin-N" evidence="1">
    <location>
        <begin position="2"/>
        <end position="105"/>
    </location>
</feature>
<protein>
    <submittedName>
        <fullName evidence="2">Cyanovirin-N</fullName>
    </submittedName>
</protein>
<dbReference type="OrthoDB" id="2441380at2759"/>
<gene>
    <name evidence="2" type="ORF">BO78DRAFT_399498</name>
</gene>
<reference evidence="2 3" key="1">
    <citation type="submission" date="2018-02" db="EMBL/GenBank/DDBJ databases">
        <title>The genomes of Aspergillus section Nigri reveals drivers in fungal speciation.</title>
        <authorList>
            <consortium name="DOE Joint Genome Institute"/>
            <person name="Vesth T.C."/>
            <person name="Nybo J."/>
            <person name="Theobald S."/>
            <person name="Brandl J."/>
            <person name="Frisvad J.C."/>
            <person name="Nielsen K.F."/>
            <person name="Lyhne E.K."/>
            <person name="Kogle M.E."/>
            <person name="Kuo A."/>
            <person name="Riley R."/>
            <person name="Clum A."/>
            <person name="Nolan M."/>
            <person name="Lipzen A."/>
            <person name="Salamov A."/>
            <person name="Henrissat B."/>
            <person name="Wiebenga A."/>
            <person name="De vries R.P."/>
            <person name="Grigoriev I.V."/>
            <person name="Mortensen U.H."/>
            <person name="Andersen M.R."/>
            <person name="Baker S.E."/>
        </authorList>
    </citation>
    <scope>NUCLEOTIDE SEQUENCE [LARGE SCALE GENOMIC DNA]</scope>
    <source>
        <strain evidence="2 3">CBS 121057</strain>
    </source>
</reference>
<dbReference type="PANTHER" id="PTHR42076">
    <property type="entry name" value="CYANOVIRIN-N HOMOLOG"/>
    <property type="match status" value="1"/>
</dbReference>
<dbReference type="Gene3D" id="2.30.60.10">
    <property type="entry name" value="Cyanovirin-N"/>
    <property type="match status" value="1"/>
</dbReference>
<dbReference type="Proteomes" id="UP000248423">
    <property type="component" value="Unassembled WGS sequence"/>
</dbReference>
<dbReference type="SUPFAM" id="SSF51322">
    <property type="entry name" value="Cyanovirin-N"/>
    <property type="match status" value="1"/>
</dbReference>
<evidence type="ECO:0000313" key="3">
    <source>
        <dbReference type="Proteomes" id="UP000248423"/>
    </source>
</evidence>
<dbReference type="AlphaFoldDB" id="A0A319E170"/>
<accession>A0A319E170</accession>
<name>A0A319E170_ASPSB</name>
<evidence type="ECO:0000313" key="2">
    <source>
        <dbReference type="EMBL" id="PYI03801.1"/>
    </source>
</evidence>